<organism evidence="1 2">
    <name type="scientific">Hypoxylon rubiginosum</name>
    <dbReference type="NCBI Taxonomy" id="110542"/>
    <lineage>
        <taxon>Eukaryota</taxon>
        <taxon>Fungi</taxon>
        <taxon>Dikarya</taxon>
        <taxon>Ascomycota</taxon>
        <taxon>Pezizomycotina</taxon>
        <taxon>Sordariomycetes</taxon>
        <taxon>Xylariomycetidae</taxon>
        <taxon>Xylariales</taxon>
        <taxon>Hypoxylaceae</taxon>
        <taxon>Hypoxylon</taxon>
    </lineage>
</organism>
<protein>
    <submittedName>
        <fullName evidence="1">Uncharacterized protein</fullName>
    </submittedName>
</protein>
<reference evidence="1 2" key="1">
    <citation type="journal article" date="2022" name="New Phytol.">
        <title>Ecological generalism drives hyperdiversity of secondary metabolite gene clusters in xylarialean endophytes.</title>
        <authorList>
            <person name="Franco M.E.E."/>
            <person name="Wisecaver J.H."/>
            <person name="Arnold A.E."/>
            <person name="Ju Y.M."/>
            <person name="Slot J.C."/>
            <person name="Ahrendt S."/>
            <person name="Moore L.P."/>
            <person name="Eastman K.E."/>
            <person name="Scott K."/>
            <person name="Konkel Z."/>
            <person name="Mondo S.J."/>
            <person name="Kuo A."/>
            <person name="Hayes R.D."/>
            <person name="Haridas S."/>
            <person name="Andreopoulos B."/>
            <person name="Riley R."/>
            <person name="LaButti K."/>
            <person name="Pangilinan J."/>
            <person name="Lipzen A."/>
            <person name="Amirebrahimi M."/>
            <person name="Yan J."/>
            <person name="Adam C."/>
            <person name="Keymanesh K."/>
            <person name="Ng V."/>
            <person name="Louie K."/>
            <person name="Northen T."/>
            <person name="Drula E."/>
            <person name="Henrissat B."/>
            <person name="Hsieh H.M."/>
            <person name="Youens-Clark K."/>
            <person name="Lutzoni F."/>
            <person name="Miadlikowska J."/>
            <person name="Eastwood D.C."/>
            <person name="Hamelin R.C."/>
            <person name="Grigoriev I.V."/>
            <person name="U'Ren J.M."/>
        </authorList>
    </citation>
    <scope>NUCLEOTIDE SEQUENCE [LARGE SCALE GENOMIC DNA]</scope>
    <source>
        <strain evidence="1 2">ER1909</strain>
    </source>
</reference>
<evidence type="ECO:0000313" key="1">
    <source>
        <dbReference type="EMBL" id="KAI6086991.1"/>
    </source>
</evidence>
<dbReference type="Proteomes" id="UP001497680">
    <property type="component" value="Unassembled WGS sequence"/>
</dbReference>
<gene>
    <name evidence="1" type="ORF">F4821DRAFT_278274</name>
</gene>
<name>A0ACC0D397_9PEZI</name>
<comment type="caution">
    <text evidence="1">The sequence shown here is derived from an EMBL/GenBank/DDBJ whole genome shotgun (WGS) entry which is preliminary data.</text>
</comment>
<keyword evidence="2" id="KW-1185">Reference proteome</keyword>
<evidence type="ECO:0000313" key="2">
    <source>
        <dbReference type="Proteomes" id="UP001497680"/>
    </source>
</evidence>
<sequence>MAIETTISTPLPAGVQPQSVIVLLHDHEAYIRTTCPQLISYRRLSGPSISVRAPVGEPCVFEITDKRPTGQTTYKLTVTNQAEGVDSLVEGKAPTGTMAIKTRWRVKSDGNVGNVLEEEIEIDSNMITKKMIKGTIEKGHPEYHRSFMAQATKGKELAS</sequence>
<dbReference type="EMBL" id="MU394311">
    <property type="protein sequence ID" value="KAI6086991.1"/>
    <property type="molecule type" value="Genomic_DNA"/>
</dbReference>
<accession>A0ACC0D397</accession>
<proteinExistence type="predicted"/>